<evidence type="ECO:0000256" key="1">
    <source>
        <dbReference type="PROSITE-ProRule" id="PRU01211"/>
    </source>
</evidence>
<evidence type="ECO:0000313" key="4">
    <source>
        <dbReference type="EMBL" id="KAF3686207.1"/>
    </source>
</evidence>
<keyword evidence="2" id="KW-0732">Signal</keyword>
<feature type="domain" description="Peptidase M12A" evidence="3">
    <location>
        <begin position="63"/>
        <end position="259"/>
    </location>
</feature>
<dbReference type="Pfam" id="PF01400">
    <property type="entry name" value="Astacin"/>
    <property type="match status" value="1"/>
</dbReference>
<dbReference type="EMBL" id="CM015713">
    <property type="protein sequence ID" value="KAF3686207.1"/>
    <property type="molecule type" value="Genomic_DNA"/>
</dbReference>
<reference evidence="5" key="2">
    <citation type="submission" date="2019-02" db="EMBL/GenBank/DDBJ databases">
        <title>Opniocepnalus argus Var Kimnra genome.</title>
        <authorList>
            <person name="Zhou C."/>
            <person name="Xiao S."/>
        </authorList>
    </citation>
    <scope>NUCLEOTIDE SEQUENCE [LARGE SCALE GENOMIC DNA]</scope>
</reference>
<dbReference type="Gene3D" id="3.40.390.10">
    <property type="entry name" value="Collagenase (Catalytic Domain)"/>
    <property type="match status" value="1"/>
</dbReference>
<keyword evidence="5" id="KW-1185">Reference proteome</keyword>
<proteinExistence type="predicted"/>
<evidence type="ECO:0000256" key="2">
    <source>
        <dbReference type="RuleBase" id="RU361183"/>
    </source>
</evidence>
<sequence length="259" mass="29205">MTPVFLLLLSLTPILSSCQELKSGQVLSVQNETRDAFEMIAKTNANLTNTLTHGDIMPNLKRNADPCTAIGCKWPKTGSYVYVPVAMTGDFSSQERDVIIRALVSFHQSTCIRFVWRSTEADYLIFYSGTGCWSYVGRQRNQQPISLQRNGCIYYSTVQHEVIHALGFHHEHVRSDRDSYVNIYTQNVQTGMESNFMKVQTNNLGTPYDFNSVMHYPNYAFSKNGLPTISAKSNPNMVLGGATQMSSNDIARINRLYQC</sequence>
<keyword evidence="1 2" id="KW-0479">Metal-binding</keyword>
<feature type="active site" evidence="1">
    <location>
        <position position="161"/>
    </location>
</feature>
<dbReference type="GO" id="GO:0008270">
    <property type="term" value="F:zinc ion binding"/>
    <property type="evidence" value="ECO:0007669"/>
    <property type="project" value="UniProtKB-UniRule"/>
</dbReference>
<dbReference type="AlphaFoldDB" id="A0A6G1P7I7"/>
<evidence type="ECO:0000259" key="3">
    <source>
        <dbReference type="PROSITE" id="PS51864"/>
    </source>
</evidence>
<name>A0A6G1P7I7_CHAAH</name>
<dbReference type="InterPro" id="IPR024079">
    <property type="entry name" value="MetalloPept_cat_dom_sf"/>
</dbReference>
<keyword evidence="1 2" id="KW-0378">Hydrolase</keyword>
<dbReference type="SMART" id="SM00235">
    <property type="entry name" value="ZnMc"/>
    <property type="match status" value="1"/>
</dbReference>
<dbReference type="PANTHER" id="PTHR10127:SF899">
    <property type="entry name" value="ASTACIN-LIKE METALLOENDOPEPTIDASE-RELATED"/>
    <property type="match status" value="1"/>
</dbReference>
<dbReference type="Proteomes" id="UP000503349">
    <property type="component" value="Chromosome 2"/>
</dbReference>
<feature type="binding site" evidence="1">
    <location>
        <position position="170"/>
    </location>
    <ligand>
        <name>Zn(2+)</name>
        <dbReference type="ChEBI" id="CHEBI:29105"/>
        <note>catalytic</note>
    </ligand>
</feature>
<dbReference type="PRINTS" id="PR00480">
    <property type="entry name" value="ASTACIN"/>
</dbReference>
<dbReference type="InterPro" id="IPR006026">
    <property type="entry name" value="Peptidase_Metallo"/>
</dbReference>
<feature type="binding site" evidence="1">
    <location>
        <position position="160"/>
    </location>
    <ligand>
        <name>Zn(2+)</name>
        <dbReference type="ChEBI" id="CHEBI:29105"/>
        <note>catalytic</note>
    </ligand>
</feature>
<protein>
    <recommendedName>
        <fullName evidence="2">Metalloendopeptidase</fullName>
        <ecNumber evidence="2">3.4.24.-</ecNumber>
    </recommendedName>
</protein>
<gene>
    <name evidence="4" type="ORF">EXN66_Car001879</name>
</gene>
<feature type="signal peptide" evidence="2">
    <location>
        <begin position="1"/>
        <end position="18"/>
    </location>
</feature>
<feature type="chain" id="PRO_5026370963" description="Metalloendopeptidase" evidence="2">
    <location>
        <begin position="19"/>
        <end position="259"/>
    </location>
</feature>
<evidence type="ECO:0000313" key="5">
    <source>
        <dbReference type="Proteomes" id="UP000503349"/>
    </source>
</evidence>
<dbReference type="OrthoDB" id="291007at2759"/>
<dbReference type="SUPFAM" id="SSF55486">
    <property type="entry name" value="Metalloproteases ('zincins'), catalytic domain"/>
    <property type="match status" value="1"/>
</dbReference>
<dbReference type="PANTHER" id="PTHR10127">
    <property type="entry name" value="DISCOIDIN, CUB, EGF, LAMININ , AND ZINC METALLOPROTEASE DOMAIN CONTAINING"/>
    <property type="match status" value="1"/>
</dbReference>
<reference evidence="4 5" key="1">
    <citation type="submission" date="2019-02" db="EMBL/GenBank/DDBJ databases">
        <title>Opniocepnalus argus genome.</title>
        <authorList>
            <person name="Zhou C."/>
            <person name="Xiao S."/>
        </authorList>
    </citation>
    <scope>NUCLEOTIDE SEQUENCE [LARGE SCALE GENOMIC DNA]</scope>
    <source>
        <strain evidence="4">OARG1902GOOAL</strain>
        <tissue evidence="4">Muscle</tissue>
    </source>
</reference>
<dbReference type="EC" id="3.4.24.-" evidence="2"/>
<keyword evidence="1 2" id="KW-0862">Zinc</keyword>
<dbReference type="GO" id="GO:0004222">
    <property type="term" value="F:metalloendopeptidase activity"/>
    <property type="evidence" value="ECO:0007669"/>
    <property type="project" value="UniProtKB-UniRule"/>
</dbReference>
<feature type="binding site" evidence="1">
    <location>
        <position position="164"/>
    </location>
    <ligand>
        <name>Zn(2+)</name>
        <dbReference type="ChEBI" id="CHEBI:29105"/>
        <note>catalytic</note>
    </ligand>
</feature>
<dbReference type="PROSITE" id="PS51864">
    <property type="entry name" value="ASTACIN"/>
    <property type="match status" value="1"/>
</dbReference>
<comment type="cofactor">
    <cofactor evidence="1 2">
        <name>Zn(2+)</name>
        <dbReference type="ChEBI" id="CHEBI:29105"/>
    </cofactor>
    <text evidence="1 2">Binds 1 zinc ion per subunit.</text>
</comment>
<dbReference type="GO" id="GO:0006508">
    <property type="term" value="P:proteolysis"/>
    <property type="evidence" value="ECO:0007669"/>
    <property type="project" value="UniProtKB-KW"/>
</dbReference>
<organism evidence="4 5">
    <name type="scientific">Channa argus</name>
    <name type="common">Northern snakehead</name>
    <name type="synonym">Ophicephalus argus</name>
    <dbReference type="NCBI Taxonomy" id="215402"/>
    <lineage>
        <taxon>Eukaryota</taxon>
        <taxon>Metazoa</taxon>
        <taxon>Chordata</taxon>
        <taxon>Craniata</taxon>
        <taxon>Vertebrata</taxon>
        <taxon>Euteleostomi</taxon>
        <taxon>Actinopterygii</taxon>
        <taxon>Neopterygii</taxon>
        <taxon>Teleostei</taxon>
        <taxon>Neoteleostei</taxon>
        <taxon>Acanthomorphata</taxon>
        <taxon>Anabantaria</taxon>
        <taxon>Anabantiformes</taxon>
        <taxon>Channoidei</taxon>
        <taxon>Channidae</taxon>
        <taxon>Channa</taxon>
    </lineage>
</organism>
<comment type="caution">
    <text evidence="1">Lacks conserved residue(s) required for the propagation of feature annotation.</text>
</comment>
<keyword evidence="1 2" id="KW-0482">Metalloprotease</keyword>
<keyword evidence="1 2" id="KW-0645">Protease</keyword>
<dbReference type="InterPro" id="IPR001506">
    <property type="entry name" value="Peptidase_M12A"/>
</dbReference>
<accession>A0A6G1P7I7</accession>